<gene>
    <name evidence="1" type="ORF">WA026_023505</name>
</gene>
<proteinExistence type="predicted"/>
<name>A0AAW1U4U3_9CUCU</name>
<dbReference type="EMBL" id="JARQZJ010000055">
    <property type="protein sequence ID" value="KAK9878712.1"/>
    <property type="molecule type" value="Genomic_DNA"/>
</dbReference>
<dbReference type="AlphaFoldDB" id="A0AAW1U4U3"/>
<evidence type="ECO:0000313" key="2">
    <source>
        <dbReference type="Proteomes" id="UP001431783"/>
    </source>
</evidence>
<accession>A0AAW1U4U3</accession>
<sequence length="106" mass="12545">METSDEKWLVANNHEAWRTPPCLVAGRRNHLSYEYAMNQTEKLSDVLGNNWEALRKKVYTEQLSDGLWHMELNDCRRKLKVGPELYKLQESHKNCLLVRTLFEVNI</sequence>
<organism evidence="1 2">
    <name type="scientific">Henosepilachna vigintioctopunctata</name>
    <dbReference type="NCBI Taxonomy" id="420089"/>
    <lineage>
        <taxon>Eukaryota</taxon>
        <taxon>Metazoa</taxon>
        <taxon>Ecdysozoa</taxon>
        <taxon>Arthropoda</taxon>
        <taxon>Hexapoda</taxon>
        <taxon>Insecta</taxon>
        <taxon>Pterygota</taxon>
        <taxon>Neoptera</taxon>
        <taxon>Endopterygota</taxon>
        <taxon>Coleoptera</taxon>
        <taxon>Polyphaga</taxon>
        <taxon>Cucujiformia</taxon>
        <taxon>Coccinelloidea</taxon>
        <taxon>Coccinellidae</taxon>
        <taxon>Epilachninae</taxon>
        <taxon>Epilachnini</taxon>
        <taxon>Henosepilachna</taxon>
    </lineage>
</organism>
<keyword evidence="2" id="KW-1185">Reference proteome</keyword>
<comment type="caution">
    <text evidence="1">The sequence shown here is derived from an EMBL/GenBank/DDBJ whole genome shotgun (WGS) entry which is preliminary data.</text>
</comment>
<protein>
    <submittedName>
        <fullName evidence="1">Uncharacterized protein</fullName>
    </submittedName>
</protein>
<reference evidence="1 2" key="1">
    <citation type="submission" date="2023-03" db="EMBL/GenBank/DDBJ databases">
        <title>Genome insight into feeding habits of ladybird beetles.</title>
        <authorList>
            <person name="Li H.-S."/>
            <person name="Huang Y.-H."/>
            <person name="Pang H."/>
        </authorList>
    </citation>
    <scope>NUCLEOTIDE SEQUENCE [LARGE SCALE GENOMIC DNA]</scope>
    <source>
        <strain evidence="1">SYSU_2023b</strain>
        <tissue evidence="1">Whole body</tissue>
    </source>
</reference>
<evidence type="ECO:0000313" key="1">
    <source>
        <dbReference type="EMBL" id="KAK9878712.1"/>
    </source>
</evidence>
<dbReference type="Proteomes" id="UP001431783">
    <property type="component" value="Unassembled WGS sequence"/>
</dbReference>